<dbReference type="PROSITE" id="PS50943">
    <property type="entry name" value="HTH_CROC1"/>
    <property type="match status" value="1"/>
</dbReference>
<dbReference type="CDD" id="cd00093">
    <property type="entry name" value="HTH_XRE"/>
    <property type="match status" value="1"/>
</dbReference>
<dbReference type="InterPro" id="IPR010982">
    <property type="entry name" value="Lambda_DNA-bd_dom_sf"/>
</dbReference>
<reference evidence="7 8" key="1">
    <citation type="submission" date="2023-07" db="EMBL/GenBank/DDBJ databases">
        <title>Genomic Encyclopedia of Type Strains, Phase IV (KMG-IV): sequencing the most valuable type-strain genomes for metagenomic binning, comparative biology and taxonomic classification.</title>
        <authorList>
            <person name="Goeker M."/>
        </authorList>
    </citation>
    <scope>NUCLEOTIDE SEQUENCE [LARGE SCALE GENOMIC DNA]</scope>
    <source>
        <strain evidence="7 8">DSM 1400</strain>
    </source>
</reference>
<evidence type="ECO:0000256" key="2">
    <source>
        <dbReference type="ARBA" id="ARBA00022490"/>
    </source>
</evidence>
<feature type="domain" description="HTH cro/C1-type" evidence="6">
    <location>
        <begin position="12"/>
        <end position="65"/>
    </location>
</feature>
<dbReference type="InterPro" id="IPR011990">
    <property type="entry name" value="TPR-like_helical_dom_sf"/>
</dbReference>
<dbReference type="SUPFAM" id="SSF48452">
    <property type="entry name" value="TPR-like"/>
    <property type="match status" value="3"/>
</dbReference>
<name>A0ABU0JN27_HATLI</name>
<dbReference type="Proteomes" id="UP001224418">
    <property type="component" value="Unassembled WGS sequence"/>
</dbReference>
<evidence type="ECO:0000256" key="4">
    <source>
        <dbReference type="ARBA" id="ARBA00022803"/>
    </source>
</evidence>
<dbReference type="SMART" id="SM00028">
    <property type="entry name" value="TPR"/>
    <property type="match status" value="6"/>
</dbReference>
<evidence type="ECO:0000313" key="8">
    <source>
        <dbReference type="Proteomes" id="UP001224418"/>
    </source>
</evidence>
<accession>A0ABU0JN27</accession>
<comment type="similarity">
    <text evidence="5">Belongs to the Rap family.</text>
</comment>
<comment type="caution">
    <text evidence="7">The sequence shown here is derived from an EMBL/GenBank/DDBJ whole genome shotgun (WGS) entry which is preliminary data.</text>
</comment>
<keyword evidence="3" id="KW-0677">Repeat</keyword>
<evidence type="ECO:0000313" key="7">
    <source>
        <dbReference type="EMBL" id="MDQ0478474.1"/>
    </source>
</evidence>
<evidence type="ECO:0000256" key="5">
    <source>
        <dbReference type="ARBA" id="ARBA00038253"/>
    </source>
</evidence>
<dbReference type="EMBL" id="JAUSWN010000001">
    <property type="protein sequence ID" value="MDQ0478474.1"/>
    <property type="molecule type" value="Genomic_DNA"/>
</dbReference>
<dbReference type="InterPro" id="IPR019734">
    <property type="entry name" value="TPR_rpt"/>
</dbReference>
<sequence length="436" mass="50684">MDMEILSLGEKIKRKRKELNMTLKDLAGDRITPGQISLVESGKSNPSMDLLEYLAMALNTSVEYLMESEESQAEKICEFFQNIAESHMLENDLTKSEQYIEKALYYAESYNLEYIKAKTLFLTGKIHMIKGERALAQQFFLSANVIFIKLNKYEEIINTFLNLGVITLELKAYHSSCTYFQQAEKVFLDNNVGNDFLIGQIYYYIAYTYFKLEQVDKSIKYSYLAEEKFKQLNNKKDYAKSLLLLSEQYCKKEQLENAINYSKRALAIYKEIQDVKNISEIENNIGKLFSDFGNIDEAFIHLQISKKLRIDNKDPKVIETLITMCENYIKFKNISKSKEILEEIMIEVQNGNKKALVDYYLLKYRIDMQEENFLEAENTLIIALNFSKSMGYLKEAGEISMMIGKFYMDKGNESSAAKYLNEGVEIFKELGIINYL</sequence>
<keyword evidence="2" id="KW-0963">Cytoplasm</keyword>
<proteinExistence type="inferred from homology"/>
<dbReference type="SUPFAM" id="SSF47413">
    <property type="entry name" value="lambda repressor-like DNA-binding domains"/>
    <property type="match status" value="1"/>
</dbReference>
<dbReference type="Pfam" id="PF01381">
    <property type="entry name" value="HTH_3"/>
    <property type="match status" value="1"/>
</dbReference>
<dbReference type="SMART" id="SM00530">
    <property type="entry name" value="HTH_XRE"/>
    <property type="match status" value="1"/>
</dbReference>
<dbReference type="Gene3D" id="1.25.40.10">
    <property type="entry name" value="Tetratricopeptide repeat domain"/>
    <property type="match status" value="2"/>
</dbReference>
<dbReference type="Gene3D" id="1.10.260.40">
    <property type="entry name" value="lambda repressor-like DNA-binding domains"/>
    <property type="match status" value="1"/>
</dbReference>
<evidence type="ECO:0000256" key="1">
    <source>
        <dbReference type="ARBA" id="ARBA00004496"/>
    </source>
</evidence>
<evidence type="ECO:0000256" key="3">
    <source>
        <dbReference type="ARBA" id="ARBA00022737"/>
    </source>
</evidence>
<keyword evidence="4" id="KW-0802">TPR repeat</keyword>
<evidence type="ECO:0000259" key="6">
    <source>
        <dbReference type="PROSITE" id="PS50943"/>
    </source>
</evidence>
<comment type="subcellular location">
    <subcellularLocation>
        <location evidence="1">Cytoplasm</location>
    </subcellularLocation>
</comment>
<organism evidence="7 8">
    <name type="scientific">Hathewaya limosa</name>
    <name type="common">Clostridium limosum</name>
    <dbReference type="NCBI Taxonomy" id="1536"/>
    <lineage>
        <taxon>Bacteria</taxon>
        <taxon>Bacillati</taxon>
        <taxon>Bacillota</taxon>
        <taxon>Clostridia</taxon>
        <taxon>Eubacteriales</taxon>
        <taxon>Clostridiaceae</taxon>
        <taxon>Hathewaya</taxon>
    </lineage>
</organism>
<dbReference type="PANTHER" id="PTHR46630:SF1">
    <property type="entry name" value="TETRATRICOPEPTIDE REPEAT PROTEIN 29"/>
    <property type="match status" value="1"/>
</dbReference>
<dbReference type="InterPro" id="IPR051476">
    <property type="entry name" value="Bac_ResReg_Asp_Phosphatase"/>
</dbReference>
<gene>
    <name evidence="7" type="ORF">QOZ93_000175</name>
</gene>
<protein>
    <submittedName>
        <fullName evidence="7">Transcriptional regulator with XRE-family HTH domain</fullName>
    </submittedName>
</protein>
<dbReference type="Pfam" id="PF13181">
    <property type="entry name" value="TPR_8"/>
    <property type="match status" value="1"/>
</dbReference>
<dbReference type="PANTHER" id="PTHR46630">
    <property type="entry name" value="TETRATRICOPEPTIDE REPEAT PROTEIN 29"/>
    <property type="match status" value="1"/>
</dbReference>
<keyword evidence="8" id="KW-1185">Reference proteome</keyword>
<dbReference type="InterPro" id="IPR001387">
    <property type="entry name" value="Cro/C1-type_HTH"/>
</dbReference>